<protein>
    <submittedName>
        <fullName evidence="2">Uncharacterized protein</fullName>
    </submittedName>
</protein>
<name>A0A2Z6R6H5_9GLOM</name>
<organism evidence="2 3">
    <name type="scientific">Rhizophagus clarus</name>
    <dbReference type="NCBI Taxonomy" id="94130"/>
    <lineage>
        <taxon>Eukaryota</taxon>
        <taxon>Fungi</taxon>
        <taxon>Fungi incertae sedis</taxon>
        <taxon>Mucoromycota</taxon>
        <taxon>Glomeromycotina</taxon>
        <taxon>Glomeromycetes</taxon>
        <taxon>Glomerales</taxon>
        <taxon>Glomeraceae</taxon>
        <taxon>Rhizophagus</taxon>
    </lineage>
</organism>
<accession>A0A2Z6R6H5</accession>
<sequence>MVPASWHLSERKQHEKFQAVVYNIPENMTNASLFPNGCLHQFLLDSRIKSFKLFWNNVQIFWCQYSTPNFKNLRKSARISNADKSSKIPNRSNFSFSGFNTNNRKSDHNKTPKSGRSTKKIDQLRNNQSKKPDVKHLIAG</sequence>
<dbReference type="AlphaFoldDB" id="A0A2Z6R6H5"/>
<reference evidence="2 3" key="1">
    <citation type="submission" date="2017-11" db="EMBL/GenBank/DDBJ databases">
        <title>The genome of Rhizophagus clarus HR1 reveals common genetic basis of auxotrophy among arbuscular mycorrhizal fungi.</title>
        <authorList>
            <person name="Kobayashi Y."/>
        </authorList>
    </citation>
    <scope>NUCLEOTIDE SEQUENCE [LARGE SCALE GENOMIC DNA]</scope>
    <source>
        <strain evidence="2 3">HR1</strain>
    </source>
</reference>
<evidence type="ECO:0000313" key="2">
    <source>
        <dbReference type="EMBL" id="GBB88308.1"/>
    </source>
</evidence>
<feature type="compositionally biased region" description="Basic and acidic residues" evidence="1">
    <location>
        <begin position="130"/>
        <end position="140"/>
    </location>
</feature>
<comment type="caution">
    <text evidence="2">The sequence shown here is derived from an EMBL/GenBank/DDBJ whole genome shotgun (WGS) entry which is preliminary data.</text>
</comment>
<feature type="compositionally biased region" description="Low complexity" evidence="1">
    <location>
        <begin position="90"/>
        <end position="103"/>
    </location>
</feature>
<evidence type="ECO:0000256" key="1">
    <source>
        <dbReference type="SAM" id="MobiDB-lite"/>
    </source>
</evidence>
<evidence type="ECO:0000313" key="3">
    <source>
        <dbReference type="Proteomes" id="UP000247702"/>
    </source>
</evidence>
<feature type="compositionally biased region" description="Polar residues" evidence="1">
    <location>
        <begin position="80"/>
        <end position="89"/>
    </location>
</feature>
<feature type="region of interest" description="Disordered" evidence="1">
    <location>
        <begin position="80"/>
        <end position="140"/>
    </location>
</feature>
<gene>
    <name evidence="2" type="ORF">RclHR1_14880002</name>
</gene>
<dbReference type="EMBL" id="BEXD01000544">
    <property type="protein sequence ID" value="GBB88308.1"/>
    <property type="molecule type" value="Genomic_DNA"/>
</dbReference>
<keyword evidence="3" id="KW-1185">Reference proteome</keyword>
<proteinExistence type="predicted"/>
<dbReference type="Proteomes" id="UP000247702">
    <property type="component" value="Unassembled WGS sequence"/>
</dbReference>